<organism evidence="1 2">
    <name type="scientific">Acanthosepion pharaonis</name>
    <name type="common">Pharaoh cuttlefish</name>
    <name type="synonym">Sepia pharaonis</name>
    <dbReference type="NCBI Taxonomy" id="158019"/>
    <lineage>
        <taxon>Eukaryota</taxon>
        <taxon>Metazoa</taxon>
        <taxon>Spiralia</taxon>
        <taxon>Lophotrochozoa</taxon>
        <taxon>Mollusca</taxon>
        <taxon>Cephalopoda</taxon>
        <taxon>Coleoidea</taxon>
        <taxon>Decapodiformes</taxon>
        <taxon>Sepiida</taxon>
        <taxon>Sepiina</taxon>
        <taxon>Sepiidae</taxon>
        <taxon>Acanthosepion</taxon>
    </lineage>
</organism>
<evidence type="ECO:0000313" key="1">
    <source>
        <dbReference type="EMBL" id="CAE1256157.1"/>
    </source>
</evidence>
<dbReference type="EMBL" id="CAHIKZ030001203">
    <property type="protein sequence ID" value="CAE1256157.1"/>
    <property type="molecule type" value="Genomic_DNA"/>
</dbReference>
<gene>
    <name evidence="1" type="ORF">SPHA_30009</name>
</gene>
<reference evidence="1" key="1">
    <citation type="submission" date="2021-01" db="EMBL/GenBank/DDBJ databases">
        <authorList>
            <person name="Li R."/>
            <person name="Bekaert M."/>
        </authorList>
    </citation>
    <scope>NUCLEOTIDE SEQUENCE</scope>
    <source>
        <strain evidence="1">Farmed</strain>
    </source>
</reference>
<proteinExistence type="predicted"/>
<comment type="caution">
    <text evidence="1">The sequence shown here is derived from an EMBL/GenBank/DDBJ whole genome shotgun (WGS) entry which is preliminary data.</text>
</comment>
<dbReference type="AlphaFoldDB" id="A0A812C7Z5"/>
<dbReference type="Proteomes" id="UP000597762">
    <property type="component" value="Unassembled WGS sequence"/>
</dbReference>
<accession>A0A812C7Z5</accession>
<evidence type="ECO:0000313" key="2">
    <source>
        <dbReference type="Proteomes" id="UP000597762"/>
    </source>
</evidence>
<sequence>MDTYTEKLRELDQLTSLLIILKEGSLESILLMEYLISFFTTISNQMLEKDPGTKNEYSLFSLRNDEKTRKLLSETLDLLGFPTECIDILKLSLQIVHEDDWRKRQRKPLEFEKVKDPEKMYAYLRERHSDVARDIQFTLQKMIATVYFEALFKHIMETSVDDSERATSLGSGEEFAEHFHTSLGNSNNKREEDIMFQDLLTNIKTSLTRMRAQKFFKLK</sequence>
<keyword evidence="2" id="KW-1185">Reference proteome</keyword>
<name>A0A812C7Z5_ACAPH</name>
<protein>
    <submittedName>
        <fullName evidence="1">Uncharacterized protein</fullName>
    </submittedName>
</protein>